<evidence type="ECO:0000256" key="1">
    <source>
        <dbReference type="ARBA" id="ARBA00004571"/>
    </source>
</evidence>
<evidence type="ECO:0000259" key="12">
    <source>
        <dbReference type="Pfam" id="PF00593"/>
    </source>
</evidence>
<reference evidence="13 14" key="1">
    <citation type="submission" date="2020-08" db="EMBL/GenBank/DDBJ databases">
        <title>Genome sequence of Sphingomonas lutea KCTC 23642T.</title>
        <authorList>
            <person name="Hyun D.-W."/>
            <person name="Bae J.-W."/>
        </authorList>
    </citation>
    <scope>NUCLEOTIDE SEQUENCE [LARGE SCALE GENOMIC DNA]</scope>
    <source>
        <strain evidence="13 14">KCTC 23642</strain>
    </source>
</reference>
<evidence type="ECO:0000256" key="4">
    <source>
        <dbReference type="ARBA" id="ARBA00022496"/>
    </source>
</evidence>
<dbReference type="PROSITE" id="PS52016">
    <property type="entry name" value="TONB_DEPENDENT_REC_3"/>
    <property type="match status" value="1"/>
</dbReference>
<keyword evidence="10 11" id="KW-0998">Cell outer membrane</keyword>
<dbReference type="InterPro" id="IPR036942">
    <property type="entry name" value="Beta-barrel_TonB_sf"/>
</dbReference>
<keyword evidence="4" id="KW-0410">Iron transport</keyword>
<comment type="similarity">
    <text evidence="11">Belongs to the TonB-dependent receptor family.</text>
</comment>
<dbReference type="InterPro" id="IPR039426">
    <property type="entry name" value="TonB-dep_rcpt-like"/>
</dbReference>
<dbReference type="AlphaFoldDB" id="A0A7G9SJ82"/>
<dbReference type="Gene3D" id="2.40.170.20">
    <property type="entry name" value="TonB-dependent receptor, beta-barrel domain"/>
    <property type="match status" value="1"/>
</dbReference>
<dbReference type="PANTHER" id="PTHR32552:SF81">
    <property type="entry name" value="TONB-DEPENDENT OUTER MEMBRANE RECEPTOR"/>
    <property type="match status" value="1"/>
</dbReference>
<dbReference type="SUPFAM" id="SSF56935">
    <property type="entry name" value="Porins"/>
    <property type="match status" value="1"/>
</dbReference>
<keyword evidence="7" id="KW-0406">Ion transport</keyword>
<dbReference type="RefSeq" id="WP_187538915.1">
    <property type="nucleotide sequence ID" value="NZ_BAABJT010000001.1"/>
</dbReference>
<dbReference type="PANTHER" id="PTHR32552">
    <property type="entry name" value="FERRICHROME IRON RECEPTOR-RELATED"/>
    <property type="match status" value="1"/>
</dbReference>
<keyword evidence="14" id="KW-1185">Reference proteome</keyword>
<evidence type="ECO:0000313" key="13">
    <source>
        <dbReference type="EMBL" id="QNN67907.1"/>
    </source>
</evidence>
<keyword evidence="5 11" id="KW-0812">Transmembrane</keyword>
<dbReference type="GO" id="GO:0009279">
    <property type="term" value="C:cell outer membrane"/>
    <property type="evidence" value="ECO:0007669"/>
    <property type="project" value="UniProtKB-SubCell"/>
</dbReference>
<dbReference type="Proteomes" id="UP000515971">
    <property type="component" value="Chromosome"/>
</dbReference>
<evidence type="ECO:0000256" key="3">
    <source>
        <dbReference type="ARBA" id="ARBA00022452"/>
    </source>
</evidence>
<protein>
    <submittedName>
        <fullName evidence="13">TonB-dependent receptor</fullName>
    </submittedName>
</protein>
<evidence type="ECO:0000256" key="2">
    <source>
        <dbReference type="ARBA" id="ARBA00022448"/>
    </source>
</evidence>
<evidence type="ECO:0000256" key="10">
    <source>
        <dbReference type="ARBA" id="ARBA00023237"/>
    </source>
</evidence>
<feature type="domain" description="TonB-dependent receptor-like beta-barrel" evidence="12">
    <location>
        <begin position="5"/>
        <end position="125"/>
    </location>
</feature>
<keyword evidence="3 11" id="KW-1134">Transmembrane beta strand</keyword>
<dbReference type="InterPro" id="IPR000531">
    <property type="entry name" value="Beta-barrel_TonB"/>
</dbReference>
<evidence type="ECO:0000256" key="9">
    <source>
        <dbReference type="ARBA" id="ARBA00023136"/>
    </source>
</evidence>
<keyword evidence="9 11" id="KW-0472">Membrane</keyword>
<keyword evidence="6" id="KW-0408">Iron</keyword>
<sequence length="156" mass="17122">MSTKHNVPKARTIGAEADFAWQVSARLSARLALGLLDTKVLVGAGESASLQGKQFDRSPPYSATAAVDWRVTDRLRLSGQLRHRGAYFSDPSNSRERRVNRATNVDVRAEYDLAGVKMFAQVRNLFDSLILLRLDSASSGEAEDPRTVSIGIGRTF</sequence>
<dbReference type="EMBL" id="CP060718">
    <property type="protein sequence ID" value="QNN67907.1"/>
    <property type="molecule type" value="Genomic_DNA"/>
</dbReference>
<dbReference type="KEGG" id="slut:H9L13_03025"/>
<organism evidence="13 14">
    <name type="scientific">Sphingomonas lutea</name>
    <dbReference type="NCBI Taxonomy" id="1045317"/>
    <lineage>
        <taxon>Bacteria</taxon>
        <taxon>Pseudomonadati</taxon>
        <taxon>Pseudomonadota</taxon>
        <taxon>Alphaproteobacteria</taxon>
        <taxon>Sphingomonadales</taxon>
        <taxon>Sphingomonadaceae</taxon>
        <taxon>Sphingomonas</taxon>
    </lineage>
</organism>
<accession>A0A7G9SJ82</accession>
<keyword evidence="8" id="KW-0798">TonB box</keyword>
<evidence type="ECO:0000313" key="14">
    <source>
        <dbReference type="Proteomes" id="UP000515971"/>
    </source>
</evidence>
<evidence type="ECO:0000256" key="8">
    <source>
        <dbReference type="ARBA" id="ARBA00023077"/>
    </source>
</evidence>
<dbReference type="GO" id="GO:0006826">
    <property type="term" value="P:iron ion transport"/>
    <property type="evidence" value="ECO:0007669"/>
    <property type="project" value="UniProtKB-KW"/>
</dbReference>
<evidence type="ECO:0000256" key="7">
    <source>
        <dbReference type="ARBA" id="ARBA00023065"/>
    </source>
</evidence>
<evidence type="ECO:0000256" key="11">
    <source>
        <dbReference type="PROSITE-ProRule" id="PRU01360"/>
    </source>
</evidence>
<proteinExistence type="inferred from homology"/>
<keyword evidence="13" id="KW-0675">Receptor</keyword>
<evidence type="ECO:0000256" key="5">
    <source>
        <dbReference type="ARBA" id="ARBA00022692"/>
    </source>
</evidence>
<gene>
    <name evidence="13" type="ORF">H9L13_03025</name>
</gene>
<keyword evidence="2 11" id="KW-0813">Transport</keyword>
<dbReference type="Pfam" id="PF00593">
    <property type="entry name" value="TonB_dep_Rec_b-barrel"/>
    <property type="match status" value="1"/>
</dbReference>
<evidence type="ECO:0000256" key="6">
    <source>
        <dbReference type="ARBA" id="ARBA00023004"/>
    </source>
</evidence>
<name>A0A7G9SJ82_9SPHN</name>
<comment type="subcellular location">
    <subcellularLocation>
        <location evidence="1 11">Cell outer membrane</location>
        <topology evidence="1 11">Multi-pass membrane protein</topology>
    </subcellularLocation>
</comment>